<evidence type="ECO:0000313" key="2">
    <source>
        <dbReference type="Proteomes" id="UP000299102"/>
    </source>
</evidence>
<protein>
    <submittedName>
        <fullName evidence="1">Uncharacterized protein</fullName>
    </submittedName>
</protein>
<accession>A0A4C1UHR6</accession>
<dbReference type="Proteomes" id="UP000299102">
    <property type="component" value="Unassembled WGS sequence"/>
</dbReference>
<dbReference type="EMBL" id="BGZK01000174">
    <property type="protein sequence ID" value="GBP25968.1"/>
    <property type="molecule type" value="Genomic_DNA"/>
</dbReference>
<name>A0A4C1UHR6_EUMVA</name>
<keyword evidence="2" id="KW-1185">Reference proteome</keyword>
<gene>
    <name evidence="1" type="ORF">EVAR_84527_1</name>
</gene>
<organism evidence="1 2">
    <name type="scientific">Eumeta variegata</name>
    <name type="common">Bagworm moth</name>
    <name type="synonym">Eumeta japonica</name>
    <dbReference type="NCBI Taxonomy" id="151549"/>
    <lineage>
        <taxon>Eukaryota</taxon>
        <taxon>Metazoa</taxon>
        <taxon>Ecdysozoa</taxon>
        <taxon>Arthropoda</taxon>
        <taxon>Hexapoda</taxon>
        <taxon>Insecta</taxon>
        <taxon>Pterygota</taxon>
        <taxon>Neoptera</taxon>
        <taxon>Endopterygota</taxon>
        <taxon>Lepidoptera</taxon>
        <taxon>Glossata</taxon>
        <taxon>Ditrysia</taxon>
        <taxon>Tineoidea</taxon>
        <taxon>Psychidae</taxon>
        <taxon>Oiketicinae</taxon>
        <taxon>Eumeta</taxon>
    </lineage>
</organism>
<comment type="caution">
    <text evidence="1">The sequence shown here is derived from an EMBL/GenBank/DDBJ whole genome shotgun (WGS) entry which is preliminary data.</text>
</comment>
<dbReference type="AlphaFoldDB" id="A0A4C1UHR6"/>
<evidence type="ECO:0000313" key="1">
    <source>
        <dbReference type="EMBL" id="GBP25968.1"/>
    </source>
</evidence>
<sequence>MQVKMSVPDVDITSVTSRYHSSISRRSLVAPVLDQRGRLNSKALNLSKKTVGNCVKGNIATEGFTSAFRALLKIGLLDDTEKREEDELKKIRVVRSLSFLSRSKSYDSISFTQR</sequence>
<proteinExistence type="predicted"/>
<reference evidence="1 2" key="1">
    <citation type="journal article" date="2019" name="Commun. Biol.">
        <title>The bagworm genome reveals a unique fibroin gene that provides high tensile strength.</title>
        <authorList>
            <person name="Kono N."/>
            <person name="Nakamura H."/>
            <person name="Ohtoshi R."/>
            <person name="Tomita M."/>
            <person name="Numata K."/>
            <person name="Arakawa K."/>
        </authorList>
    </citation>
    <scope>NUCLEOTIDE SEQUENCE [LARGE SCALE GENOMIC DNA]</scope>
</reference>